<dbReference type="InterPro" id="IPR029044">
    <property type="entry name" value="Nucleotide-diphossugar_trans"/>
</dbReference>
<accession>A0A0G0JRL2</accession>
<dbReference type="PANTHER" id="PTHR43630">
    <property type="entry name" value="POLY-BETA-1,6-N-ACETYL-D-GLUCOSAMINE SYNTHASE"/>
    <property type="match status" value="1"/>
</dbReference>
<dbReference type="SUPFAM" id="SSF53448">
    <property type="entry name" value="Nucleotide-diphospho-sugar transferases"/>
    <property type="match status" value="1"/>
</dbReference>
<evidence type="ECO:0000313" key="2">
    <source>
        <dbReference type="EMBL" id="KKQ30766.1"/>
    </source>
</evidence>
<comment type="caution">
    <text evidence="2">The sequence shown here is derived from an EMBL/GenBank/DDBJ whole genome shotgun (WGS) entry which is preliminary data.</text>
</comment>
<feature type="domain" description="Glycosyltransferase 2-like" evidence="1">
    <location>
        <begin position="4"/>
        <end position="138"/>
    </location>
</feature>
<dbReference type="Gene3D" id="3.90.550.10">
    <property type="entry name" value="Spore Coat Polysaccharide Biosynthesis Protein SpsA, Chain A"/>
    <property type="match status" value="1"/>
</dbReference>
<keyword evidence="2" id="KW-0808">Transferase</keyword>
<sequence length="237" mass="26963">MKISVLIIAHNEEKYIGKCIKSILSQTKHPDEIVLLAHNCTDKTVEIAKGFPITIVPFNGATGIINARLEGLNNVSGDIILCIDGDSFAKNNWIEIMTATLENNKNVLVGSWVKFKGTILGELYNMYSRHLRVSGKRKTAFWIWGASLAFWGKDKKFVQETIKNSVALSNKINLPSSLEDYWLAMLMSRRGNIEVTNKTYVTTSTKDVSSLEMIFREMTDRKSKRLINDYFEKIKEY</sequence>
<evidence type="ECO:0000259" key="1">
    <source>
        <dbReference type="Pfam" id="PF00535"/>
    </source>
</evidence>
<dbReference type="Pfam" id="PF00535">
    <property type="entry name" value="Glycos_transf_2"/>
    <property type="match status" value="1"/>
</dbReference>
<proteinExistence type="predicted"/>
<evidence type="ECO:0000313" key="3">
    <source>
        <dbReference type="Proteomes" id="UP000034701"/>
    </source>
</evidence>
<dbReference type="EMBL" id="LBTA01000045">
    <property type="protein sequence ID" value="KKQ30766.1"/>
    <property type="molecule type" value="Genomic_DNA"/>
</dbReference>
<name>A0A0G0JRL2_9BACT</name>
<reference evidence="2 3" key="1">
    <citation type="journal article" date="2015" name="Nature">
        <title>rRNA introns, odd ribosomes, and small enigmatic genomes across a large radiation of phyla.</title>
        <authorList>
            <person name="Brown C.T."/>
            <person name="Hug L.A."/>
            <person name="Thomas B.C."/>
            <person name="Sharon I."/>
            <person name="Castelle C.J."/>
            <person name="Singh A."/>
            <person name="Wilkins M.J."/>
            <person name="Williams K.H."/>
            <person name="Banfield J.F."/>
        </authorList>
    </citation>
    <scope>NUCLEOTIDE SEQUENCE [LARGE SCALE GENOMIC DNA]</scope>
</reference>
<dbReference type="AlphaFoldDB" id="A0A0G0JRL2"/>
<dbReference type="PANTHER" id="PTHR43630:SF2">
    <property type="entry name" value="GLYCOSYLTRANSFERASE"/>
    <property type="match status" value="1"/>
</dbReference>
<protein>
    <submittedName>
        <fullName evidence="2">Glycosyl transferase, family 2</fullName>
    </submittedName>
</protein>
<gene>
    <name evidence="2" type="ORF">US45_C0045G0004</name>
</gene>
<dbReference type="InterPro" id="IPR001173">
    <property type="entry name" value="Glyco_trans_2-like"/>
</dbReference>
<organism evidence="2 3">
    <name type="scientific">Candidatus Nomurabacteria bacterium GW2011_GWA1_37_20</name>
    <dbReference type="NCBI Taxonomy" id="1618729"/>
    <lineage>
        <taxon>Bacteria</taxon>
        <taxon>Candidatus Nomuraibacteriota</taxon>
    </lineage>
</organism>
<dbReference type="GO" id="GO:0016740">
    <property type="term" value="F:transferase activity"/>
    <property type="evidence" value="ECO:0007669"/>
    <property type="project" value="UniProtKB-KW"/>
</dbReference>
<dbReference type="CDD" id="cd00761">
    <property type="entry name" value="Glyco_tranf_GTA_type"/>
    <property type="match status" value="1"/>
</dbReference>
<dbReference type="Proteomes" id="UP000034701">
    <property type="component" value="Unassembled WGS sequence"/>
</dbReference>